<reference evidence="1" key="1">
    <citation type="submission" date="2022-09" db="EMBL/GenBank/DDBJ databases">
        <title>Genomic of Burkholderia gladioli.</title>
        <authorList>
            <person name="Wu H."/>
        </authorList>
    </citation>
    <scope>NUCLEOTIDE SEQUENCE</scope>
    <source>
        <strain evidence="1">ZN-S4</strain>
    </source>
</reference>
<dbReference type="AlphaFoldDB" id="A0AB38U1B3"/>
<gene>
    <name evidence="1" type="ORF">NYZ96_19770</name>
</gene>
<protein>
    <submittedName>
        <fullName evidence="1">Uncharacterized protein</fullName>
    </submittedName>
</protein>
<dbReference type="GeneID" id="70316451"/>
<evidence type="ECO:0000313" key="1">
    <source>
        <dbReference type="EMBL" id="UWX73789.1"/>
    </source>
</evidence>
<accession>A0AB38U1B3</accession>
<proteinExistence type="predicted"/>
<dbReference type="Proteomes" id="UP001059745">
    <property type="component" value="Chromosome 2"/>
</dbReference>
<organism evidence="1 2">
    <name type="scientific">Burkholderia gladioli</name>
    <name type="common">Pseudomonas marginata</name>
    <name type="synonym">Phytomonas marginata</name>
    <dbReference type="NCBI Taxonomy" id="28095"/>
    <lineage>
        <taxon>Bacteria</taxon>
        <taxon>Pseudomonadati</taxon>
        <taxon>Pseudomonadota</taxon>
        <taxon>Betaproteobacteria</taxon>
        <taxon>Burkholderiales</taxon>
        <taxon>Burkholderiaceae</taxon>
        <taxon>Burkholderia</taxon>
    </lineage>
</organism>
<evidence type="ECO:0000313" key="2">
    <source>
        <dbReference type="Proteomes" id="UP001059745"/>
    </source>
</evidence>
<dbReference type="EMBL" id="CP104215">
    <property type="protein sequence ID" value="UWX73789.1"/>
    <property type="molecule type" value="Genomic_DNA"/>
</dbReference>
<dbReference type="RefSeq" id="WP_227742802.1">
    <property type="nucleotide sequence ID" value="NZ_CADEPO010000003.1"/>
</dbReference>
<sequence>MPSGDSVGRERAPRPVFGGFGEVGDGVCKELPALFRGADFGLSVEGFDSGFTGLIPLPRFGLRVAGVAKAASSLSQALEDRRGMFWQRASAPSAPRRASRKD</sequence>
<name>A0AB38U1B3_BURGA</name>